<feature type="chain" id="PRO_5025361697" evidence="1">
    <location>
        <begin position="20"/>
        <end position="207"/>
    </location>
</feature>
<dbReference type="OrthoDB" id="3692973at2759"/>
<gene>
    <name evidence="2" type="ORF">BDU57DRAFT_451677</name>
</gene>
<dbReference type="Proteomes" id="UP000800096">
    <property type="component" value="Unassembled WGS sequence"/>
</dbReference>
<keyword evidence="3" id="KW-1185">Reference proteome</keyword>
<evidence type="ECO:0000313" key="2">
    <source>
        <dbReference type="EMBL" id="KAF1915297.1"/>
    </source>
</evidence>
<dbReference type="EMBL" id="ML979136">
    <property type="protein sequence ID" value="KAF1915297.1"/>
    <property type="molecule type" value="Genomic_DNA"/>
</dbReference>
<evidence type="ECO:0000313" key="3">
    <source>
        <dbReference type="Proteomes" id="UP000800096"/>
    </source>
</evidence>
<feature type="signal peptide" evidence="1">
    <location>
        <begin position="1"/>
        <end position="19"/>
    </location>
</feature>
<keyword evidence="1" id="KW-0732">Signal</keyword>
<proteinExistence type="predicted"/>
<name>A0A6A5QMM8_AMPQU</name>
<protein>
    <submittedName>
        <fullName evidence="2">Uncharacterized protein</fullName>
    </submittedName>
</protein>
<dbReference type="AlphaFoldDB" id="A0A6A5QMM8"/>
<evidence type="ECO:0000256" key="1">
    <source>
        <dbReference type="SAM" id="SignalP"/>
    </source>
</evidence>
<accession>A0A6A5QMM8</accession>
<reference evidence="2" key="1">
    <citation type="journal article" date="2020" name="Stud. Mycol.">
        <title>101 Dothideomycetes genomes: a test case for predicting lifestyles and emergence of pathogens.</title>
        <authorList>
            <person name="Haridas S."/>
            <person name="Albert R."/>
            <person name="Binder M."/>
            <person name="Bloem J."/>
            <person name="Labutti K."/>
            <person name="Salamov A."/>
            <person name="Andreopoulos B."/>
            <person name="Baker S."/>
            <person name="Barry K."/>
            <person name="Bills G."/>
            <person name="Bluhm B."/>
            <person name="Cannon C."/>
            <person name="Castanera R."/>
            <person name="Culley D."/>
            <person name="Daum C."/>
            <person name="Ezra D."/>
            <person name="Gonzalez J."/>
            <person name="Henrissat B."/>
            <person name="Kuo A."/>
            <person name="Liang C."/>
            <person name="Lipzen A."/>
            <person name="Lutzoni F."/>
            <person name="Magnuson J."/>
            <person name="Mondo S."/>
            <person name="Nolan M."/>
            <person name="Ohm R."/>
            <person name="Pangilinan J."/>
            <person name="Park H.-J."/>
            <person name="Ramirez L."/>
            <person name="Alfaro M."/>
            <person name="Sun H."/>
            <person name="Tritt A."/>
            <person name="Yoshinaga Y."/>
            <person name="Zwiers L.-H."/>
            <person name="Turgeon B."/>
            <person name="Goodwin S."/>
            <person name="Spatafora J."/>
            <person name="Crous P."/>
            <person name="Grigoriev I."/>
        </authorList>
    </citation>
    <scope>NUCLEOTIDE SEQUENCE</scope>
    <source>
        <strain evidence="2">HMLAC05119</strain>
    </source>
</reference>
<organism evidence="2 3">
    <name type="scientific">Ampelomyces quisqualis</name>
    <name type="common">Powdery mildew agent</name>
    <dbReference type="NCBI Taxonomy" id="50730"/>
    <lineage>
        <taxon>Eukaryota</taxon>
        <taxon>Fungi</taxon>
        <taxon>Dikarya</taxon>
        <taxon>Ascomycota</taxon>
        <taxon>Pezizomycotina</taxon>
        <taxon>Dothideomycetes</taxon>
        <taxon>Pleosporomycetidae</taxon>
        <taxon>Pleosporales</taxon>
        <taxon>Pleosporineae</taxon>
        <taxon>Phaeosphaeriaceae</taxon>
        <taxon>Ampelomyces</taxon>
    </lineage>
</organism>
<sequence length="207" mass="22385">MRFSTAIASALVAGSAVIASPLAPGPSQQLVAGHVVTNKDVTYQMVHFDEVKTFDNKVDNGEYPFPVTYQVEEGFTCIFYTEASRGVGAPIGEFVGPMTGSFGKNWIECYKCWFTKDNRMAARAPTLVVKEVRDKAAIPCGFARLAEGGTASLNDTGKKFKSPANFAINGDYYYPRGGPKMIGEEHGEADGELERGRAGRYACWTGA</sequence>